<dbReference type="SUPFAM" id="SSF53067">
    <property type="entry name" value="Actin-like ATPase domain"/>
    <property type="match status" value="2"/>
</dbReference>
<dbReference type="PANTHER" id="PTHR43095:SF5">
    <property type="entry name" value="XYLULOSE KINASE"/>
    <property type="match status" value="1"/>
</dbReference>
<comment type="similarity">
    <text evidence="1">Belongs to the FGGY kinase family.</text>
</comment>
<reference evidence="7 8" key="1">
    <citation type="journal article" date="2023" name="Environ Microbiome">
        <title>A coral-associated actinobacterium mitigates coral bleaching under heat stress.</title>
        <authorList>
            <person name="Li J."/>
            <person name="Zou Y."/>
            <person name="Li Q."/>
            <person name="Zhang J."/>
            <person name="Bourne D.G."/>
            <person name="Lyu Y."/>
            <person name="Liu C."/>
            <person name="Zhang S."/>
        </authorList>
    </citation>
    <scope>NUCLEOTIDE SEQUENCE [LARGE SCALE GENOMIC DNA]</scope>
    <source>
        <strain evidence="7 8">SCSIO 13291</strain>
    </source>
</reference>
<dbReference type="RefSeq" id="WP_342373355.1">
    <property type="nucleotide sequence ID" value="NZ_CP115965.1"/>
</dbReference>
<dbReference type="InterPro" id="IPR043129">
    <property type="entry name" value="ATPase_NBD"/>
</dbReference>
<name>A0ABZ3CCJ3_9ACTN</name>
<evidence type="ECO:0000256" key="1">
    <source>
        <dbReference type="ARBA" id="ARBA00009156"/>
    </source>
</evidence>
<accession>A0ABZ3CCJ3</accession>
<dbReference type="Proteomes" id="UP001434337">
    <property type="component" value="Chromosome"/>
</dbReference>
<feature type="domain" description="Carbohydrate kinase FGGY C-terminal" evidence="6">
    <location>
        <begin position="286"/>
        <end position="480"/>
    </location>
</feature>
<keyword evidence="2" id="KW-0859">Xylose metabolism</keyword>
<dbReference type="Gene3D" id="3.30.420.40">
    <property type="match status" value="2"/>
</dbReference>
<organism evidence="7 8">
    <name type="scientific">Propioniciclava soli</name>
    <dbReference type="NCBI Taxonomy" id="2775081"/>
    <lineage>
        <taxon>Bacteria</taxon>
        <taxon>Bacillati</taxon>
        <taxon>Actinomycetota</taxon>
        <taxon>Actinomycetes</taxon>
        <taxon>Propionibacteriales</taxon>
        <taxon>Propionibacteriaceae</taxon>
        <taxon>Propioniciclava</taxon>
    </lineage>
</organism>
<evidence type="ECO:0000313" key="7">
    <source>
        <dbReference type="EMBL" id="WZW99869.1"/>
    </source>
</evidence>
<dbReference type="InterPro" id="IPR050406">
    <property type="entry name" value="FGGY_Carb_Kinase"/>
</dbReference>
<dbReference type="CDD" id="cd07809">
    <property type="entry name" value="ASKHA_NBD_FGGY_BaXK-like"/>
    <property type="match status" value="1"/>
</dbReference>
<proteinExistence type="inferred from homology"/>
<dbReference type="Pfam" id="PF00370">
    <property type="entry name" value="FGGY_N"/>
    <property type="match status" value="1"/>
</dbReference>
<dbReference type="InterPro" id="IPR018484">
    <property type="entry name" value="FGGY_N"/>
</dbReference>
<protein>
    <submittedName>
        <fullName evidence="7">FGGY-family carbohydrate kinase</fullName>
    </submittedName>
</protein>
<evidence type="ECO:0000259" key="6">
    <source>
        <dbReference type="Pfam" id="PF02782"/>
    </source>
</evidence>
<sequence length="541" mass="56328">MTQTEQPAVGADQERSRQAIVDGETSLGIELGSTRIKAVLIGPDHQPLASGSHAWASTRDGGHWTYDLAAVVVGLQAACADLAQAVERTHGVRWERVGGVGVSAMMHGYLAFDADGELLVPFRTWQNTTTGQASEELTALFRHPIPQRWSVAHLYQAVLDGEEHVGRVAALTTLAGHVHTLLTGERVLGVGDASGILAIDPATGTWDARMIEQFDALVAERDVPWRLADLLPRVLPAGEQAGTLTEAGARLLDPSGALAPGCPVAPPEGDAGTGMVATNAVAPRTANVSAGTSVFAMVVLEGPLSQAHAEVDLVTTPAGDPVAMVHCINGTLDLNAWVALFREAAGLLGAEVDETRAFELLYTAALGADADGGGLLAYNYVAGEHVTELEEGRPLLVRTPGSTFSLANVMRTHLYAAFGALRIGMDVLDAEGVEVDEMIAHGGVFATKQVAQRFLAAAMRTPVSVGATAAEGGAWGMALLVSFLRAGGGDLAAWLASEVFGDAAVETVTPDEADVAGFDTFMARYRAGLAIERAAVDALPS</sequence>
<evidence type="ECO:0000313" key="8">
    <source>
        <dbReference type="Proteomes" id="UP001434337"/>
    </source>
</evidence>
<feature type="domain" description="Carbohydrate kinase FGGY N-terminal" evidence="5">
    <location>
        <begin position="27"/>
        <end position="251"/>
    </location>
</feature>
<dbReference type="InterPro" id="IPR018485">
    <property type="entry name" value="FGGY_C"/>
</dbReference>
<evidence type="ECO:0000259" key="5">
    <source>
        <dbReference type="Pfam" id="PF00370"/>
    </source>
</evidence>
<evidence type="ECO:0000256" key="3">
    <source>
        <dbReference type="ARBA" id="ARBA00022679"/>
    </source>
</evidence>
<gene>
    <name evidence="7" type="ORF">PCC79_06675</name>
</gene>
<keyword evidence="4 7" id="KW-0418">Kinase</keyword>
<dbReference type="GO" id="GO:0016301">
    <property type="term" value="F:kinase activity"/>
    <property type="evidence" value="ECO:0007669"/>
    <property type="project" value="UniProtKB-KW"/>
</dbReference>
<dbReference type="EMBL" id="CP115965">
    <property type="protein sequence ID" value="WZW99869.1"/>
    <property type="molecule type" value="Genomic_DNA"/>
</dbReference>
<dbReference type="Pfam" id="PF02782">
    <property type="entry name" value="FGGY_C"/>
    <property type="match status" value="1"/>
</dbReference>
<keyword evidence="3" id="KW-0808">Transferase</keyword>
<dbReference type="PANTHER" id="PTHR43095">
    <property type="entry name" value="SUGAR KINASE"/>
    <property type="match status" value="1"/>
</dbReference>
<evidence type="ECO:0000256" key="4">
    <source>
        <dbReference type="ARBA" id="ARBA00022777"/>
    </source>
</evidence>
<keyword evidence="2" id="KW-0119">Carbohydrate metabolism</keyword>
<keyword evidence="8" id="KW-1185">Reference proteome</keyword>
<evidence type="ECO:0000256" key="2">
    <source>
        <dbReference type="ARBA" id="ARBA00022629"/>
    </source>
</evidence>